<comment type="function">
    <text evidence="4 23">Cell wall formation.</text>
</comment>
<dbReference type="InterPro" id="IPR006094">
    <property type="entry name" value="Oxid_FAD_bind_N"/>
</dbReference>
<dbReference type="InterPro" id="IPR036635">
    <property type="entry name" value="MurB_C_sf"/>
</dbReference>
<dbReference type="SUPFAM" id="SSF56176">
    <property type="entry name" value="FAD-binding/transporter-associated domain-like"/>
    <property type="match status" value="1"/>
</dbReference>
<feature type="active site" evidence="22">
    <location>
        <position position="184"/>
    </location>
</feature>
<evidence type="ECO:0000256" key="2">
    <source>
        <dbReference type="ARBA" id="ARBA00001946"/>
    </source>
</evidence>
<keyword evidence="8 23" id="KW-0436">Ligase</keyword>
<feature type="region of interest" description="Disordered" evidence="25">
    <location>
        <begin position="282"/>
        <end position="325"/>
    </location>
</feature>
<dbReference type="NCBIfam" id="TIGR01205">
    <property type="entry name" value="D_ala_D_alaTIGR"/>
    <property type="match status" value="1"/>
</dbReference>
<comment type="similarity">
    <text evidence="23">Belongs to the D-alanine--D-alanine ligase family.</text>
</comment>
<dbReference type="Pfam" id="PF02873">
    <property type="entry name" value="MurB_C"/>
    <property type="match status" value="1"/>
</dbReference>
<dbReference type="InterPro" id="IPR011127">
    <property type="entry name" value="Dala_Dala_lig_N"/>
</dbReference>
<dbReference type="Gene3D" id="3.30.43.10">
    <property type="entry name" value="Uridine Diphospho-n-acetylenolpyruvylglucosamine Reductase, domain 2"/>
    <property type="match status" value="1"/>
</dbReference>
<proteinExistence type="inferred from homology"/>
<evidence type="ECO:0000259" key="26">
    <source>
        <dbReference type="PROSITE" id="PS50975"/>
    </source>
</evidence>
<keyword evidence="18 22" id="KW-0131">Cell cycle</keyword>
<dbReference type="GO" id="GO:0005829">
    <property type="term" value="C:cytosol"/>
    <property type="evidence" value="ECO:0007669"/>
    <property type="project" value="TreeGrafter"/>
</dbReference>
<dbReference type="PROSITE" id="PS00843">
    <property type="entry name" value="DALA_DALA_LIGASE_1"/>
    <property type="match status" value="1"/>
</dbReference>
<evidence type="ECO:0000256" key="5">
    <source>
        <dbReference type="ARBA" id="ARBA00004496"/>
    </source>
</evidence>
<feature type="compositionally biased region" description="Basic and acidic residues" evidence="25">
    <location>
        <begin position="312"/>
        <end position="325"/>
    </location>
</feature>
<evidence type="ECO:0000256" key="10">
    <source>
        <dbReference type="ARBA" id="ARBA00022630"/>
    </source>
</evidence>
<dbReference type="HAMAP" id="MF_00037">
    <property type="entry name" value="MurB"/>
    <property type="match status" value="1"/>
</dbReference>
<keyword evidence="16 23" id="KW-0573">Peptidoglycan synthesis</keyword>
<dbReference type="EC" id="6.3.2.4" evidence="23"/>
<dbReference type="SUPFAM" id="SSF56059">
    <property type="entry name" value="Glutathione synthetase ATP-binding domain-like"/>
    <property type="match status" value="1"/>
</dbReference>
<evidence type="ECO:0000256" key="16">
    <source>
        <dbReference type="ARBA" id="ARBA00022984"/>
    </source>
</evidence>
<keyword evidence="9 22" id="KW-0132">Cell division</keyword>
<comment type="pathway">
    <text evidence="6 23">Cell wall biogenesis; peptidoglycan biosynthesis.</text>
</comment>
<comment type="cofactor">
    <cofactor evidence="1">
        <name>Mn(2+)</name>
        <dbReference type="ChEBI" id="CHEBI:29035"/>
    </cofactor>
</comment>
<dbReference type="InterPro" id="IPR036318">
    <property type="entry name" value="FAD-bd_PCMH-like_sf"/>
</dbReference>
<dbReference type="PANTHER" id="PTHR21071:SF4">
    <property type="entry name" value="UDP-N-ACETYLENOLPYRUVOYLGLUCOSAMINE REDUCTASE"/>
    <property type="match status" value="1"/>
</dbReference>
<sequence length="645" mass="67296">MTTPPAPSDASWTAEVRAMLAGLRGRLTQGAPLGPRTWFRVGGPAEILLQPADTQDLADALHRLPPDVPVTVLGACSNVIIRDGGIDGVVIRLGGGFADIVAEPDGLVVGAACLDMVVAERAAEAGLKGLEFLAGIPGSIGGAVAMNAGAHGSDVATVLDWADIITRDGNSVRLSGPALGFGYRRSALPAGAVVVRARLRAAPAAPADIRQAIAAIRQSREESQPTRARTGGSTFRNPDPSVTDRKAWELIDSAGCRGLTMDGAQVSTKHCNFILNTGDATAAAPGTPGRERAQAGARPYRRHAGVGNQADRPSRHPIPDRDSHWGRRTVMTRPRTITVLTGGLSAERTVSLSSGAGISAALREEGFDVRVLDAGPDLGAIVADLTAHRPDVVFNALHGRFGEDGSIQGVLDWMNIPYTHSGVRASAMAMDKAAARSAFRAAGLPVAQGGVIAIADFPAADPLPAPYVIKPLNEGSSVGVEIVRPGTNRRAAIADAWTYGPLALVEEFIPGRELTVGVMGDRALTVTDITPNPDAGHEFYDYAAKYQNGGSRHILPARIHPDAFAQALDLAVAAHRALGCAGASRTDFRYDDTQCGDGPGRLVILEVNTQPGMTPTSLLPEQAGACGIPYGALCRWMVEHAACRT</sequence>
<dbReference type="SUPFAM" id="SSF52440">
    <property type="entry name" value="PreATP-grasp domain"/>
    <property type="match status" value="1"/>
</dbReference>
<evidence type="ECO:0000259" key="27">
    <source>
        <dbReference type="PROSITE" id="PS51387"/>
    </source>
</evidence>
<evidence type="ECO:0000256" key="14">
    <source>
        <dbReference type="ARBA" id="ARBA00022857"/>
    </source>
</evidence>
<evidence type="ECO:0000256" key="20">
    <source>
        <dbReference type="ARBA" id="ARBA00047614"/>
    </source>
</evidence>
<dbReference type="NCBIfam" id="NF002378">
    <property type="entry name" value="PRK01372.1"/>
    <property type="match status" value="1"/>
</dbReference>
<dbReference type="UniPathway" id="UPA00219"/>
<dbReference type="Gene3D" id="3.40.50.20">
    <property type="match status" value="1"/>
</dbReference>
<keyword evidence="17 22" id="KW-0560">Oxidoreductase</keyword>
<dbReference type="NCBIfam" id="NF010480">
    <property type="entry name" value="PRK13905.1"/>
    <property type="match status" value="1"/>
</dbReference>
<dbReference type="GO" id="GO:0008716">
    <property type="term" value="F:D-alanine-D-alanine ligase activity"/>
    <property type="evidence" value="ECO:0007669"/>
    <property type="project" value="UniProtKB-UniRule"/>
</dbReference>
<comment type="caution">
    <text evidence="22">Lacks conserved residue(s) required for the propagation of feature annotation.</text>
</comment>
<reference evidence="28 29" key="1">
    <citation type="journal article" date="2009" name="BMC Genomics">
        <title>Complete genome sequence of the sugarcane nitrogen-fixing endophyte Gluconacetobacter diazotrophicus Pal5.</title>
        <authorList>
            <person name="Bertalan M."/>
            <person name="Albano R."/>
            <person name="Padua V."/>
            <person name="Rouws L."/>
            <person name="Rojas C."/>
            <person name="Hemerly A."/>
            <person name="Teixeira K."/>
            <person name="Schwab S."/>
            <person name="Araujo J."/>
            <person name="Oliveira A."/>
            <person name="Franca L."/>
            <person name="Magalhaes V."/>
            <person name="Alqueres S."/>
            <person name="Cardoso A."/>
            <person name="Almeida W."/>
            <person name="Loureiro M.M."/>
            <person name="Nogueira E."/>
            <person name="Cidade D."/>
            <person name="Oliveira D."/>
            <person name="Simao T."/>
            <person name="Macedo J."/>
            <person name="Valadao A."/>
            <person name="Dreschsel M."/>
            <person name="Freitas F."/>
            <person name="Vidal M."/>
            <person name="Guedes H."/>
            <person name="Rodrigues E."/>
            <person name="Meneses C."/>
            <person name="Brioso P."/>
            <person name="Pozzer L."/>
            <person name="Figueiredo D."/>
            <person name="Montano H."/>
            <person name="Junior J."/>
            <person name="Filho G."/>
            <person name="Flores V."/>
            <person name="Ferreira B."/>
            <person name="Branco A."/>
            <person name="Gonzalez P."/>
            <person name="Guillobel H."/>
            <person name="Lemos M."/>
            <person name="Seibel L."/>
            <person name="Macedo J."/>
            <person name="Alves-Ferreira M."/>
            <person name="Sachetto-Martins G."/>
            <person name="Coelho A."/>
            <person name="Santos E."/>
            <person name="Amaral G."/>
            <person name="Neves A."/>
            <person name="Pacheco A.B."/>
            <person name="Carvalho D."/>
            <person name="Lery L."/>
            <person name="Bisch P."/>
            <person name="Rossle S.C."/>
            <person name="Urmenyi T."/>
            <person name="Kruger W.V."/>
            <person name="Martins O."/>
            <person name="Baldani J.I."/>
            <person name="Ferreira P.C."/>
        </authorList>
    </citation>
    <scope>NUCLEOTIDE SEQUENCE [LARGE SCALE GENOMIC DNA]</scope>
    <source>
        <strain evidence="29">ATCC 49037 / DSM 5601 / CCUG 37298 / CIP 103539 / LMG 7603 / PAl5</strain>
    </source>
</reference>
<dbReference type="EC" id="1.3.1.98" evidence="22"/>
<evidence type="ECO:0000256" key="7">
    <source>
        <dbReference type="ARBA" id="ARBA00022490"/>
    </source>
</evidence>
<evidence type="ECO:0000256" key="4">
    <source>
        <dbReference type="ARBA" id="ARBA00003921"/>
    </source>
</evidence>
<dbReference type="Proteomes" id="UP000001176">
    <property type="component" value="Chromosome"/>
</dbReference>
<keyword evidence="7 23" id="KW-0963">Cytoplasm</keyword>
<evidence type="ECO:0000256" key="25">
    <source>
        <dbReference type="SAM" id="MobiDB-lite"/>
    </source>
</evidence>
<dbReference type="EMBL" id="AM889285">
    <property type="protein sequence ID" value="CAP57136.1"/>
    <property type="molecule type" value="Genomic_DNA"/>
</dbReference>
<comment type="catalytic activity">
    <reaction evidence="20 23">
        <text>2 D-alanine + ATP = D-alanyl-D-alanine + ADP + phosphate + H(+)</text>
        <dbReference type="Rhea" id="RHEA:11224"/>
        <dbReference type="ChEBI" id="CHEBI:15378"/>
        <dbReference type="ChEBI" id="CHEBI:30616"/>
        <dbReference type="ChEBI" id="CHEBI:43474"/>
        <dbReference type="ChEBI" id="CHEBI:57416"/>
        <dbReference type="ChEBI" id="CHEBI:57822"/>
        <dbReference type="ChEBI" id="CHEBI:456216"/>
        <dbReference type="EC" id="6.3.2.4"/>
    </reaction>
</comment>
<dbReference type="GO" id="GO:0051301">
    <property type="term" value="P:cell division"/>
    <property type="evidence" value="ECO:0007669"/>
    <property type="project" value="UniProtKB-KW"/>
</dbReference>
<dbReference type="Gene3D" id="3.30.470.20">
    <property type="entry name" value="ATP-grasp fold, B domain"/>
    <property type="match status" value="1"/>
</dbReference>
<dbReference type="Pfam" id="PF01820">
    <property type="entry name" value="Dala_Dala_lig_N"/>
    <property type="match status" value="1"/>
</dbReference>
<evidence type="ECO:0000256" key="19">
    <source>
        <dbReference type="ARBA" id="ARBA00023316"/>
    </source>
</evidence>
<dbReference type="GO" id="GO:0071949">
    <property type="term" value="F:FAD binding"/>
    <property type="evidence" value="ECO:0007669"/>
    <property type="project" value="InterPro"/>
</dbReference>
<dbReference type="InterPro" id="IPR016166">
    <property type="entry name" value="FAD-bd_PCMH"/>
</dbReference>
<dbReference type="InterPro" id="IPR011761">
    <property type="entry name" value="ATP-grasp"/>
</dbReference>
<feature type="active site" description="Proton donor" evidence="22">
    <location>
        <position position="233"/>
    </location>
</feature>
<dbReference type="Pfam" id="PF07478">
    <property type="entry name" value="Dala_Dala_lig_C"/>
    <property type="match status" value="1"/>
</dbReference>
<comment type="cofactor">
    <cofactor evidence="2">
        <name>Mg(2+)</name>
        <dbReference type="ChEBI" id="CHEBI:18420"/>
    </cofactor>
</comment>
<dbReference type="InterPro" id="IPR011601">
    <property type="entry name" value="MurB_C"/>
</dbReference>
<keyword evidence="19 23" id="KW-0961">Cell wall biogenesis/degradation</keyword>
<dbReference type="NCBIfam" id="TIGR00179">
    <property type="entry name" value="murB"/>
    <property type="match status" value="1"/>
</dbReference>
<dbReference type="InterPro" id="IPR016169">
    <property type="entry name" value="FAD-bd_PCMH_sub2"/>
</dbReference>
<dbReference type="AlphaFoldDB" id="A9H0J6"/>
<dbReference type="InterPro" id="IPR016185">
    <property type="entry name" value="PreATP-grasp_dom_sf"/>
</dbReference>
<accession>A9H0J6</accession>
<dbReference type="PROSITE" id="PS51387">
    <property type="entry name" value="FAD_PCMH"/>
    <property type="match status" value="1"/>
</dbReference>
<dbReference type="Gene3D" id="3.30.465.10">
    <property type="match status" value="1"/>
</dbReference>
<feature type="region of interest" description="Disordered" evidence="25">
    <location>
        <begin position="218"/>
        <end position="242"/>
    </location>
</feature>
<feature type="compositionally biased region" description="Polar residues" evidence="25">
    <location>
        <begin position="225"/>
        <end position="236"/>
    </location>
</feature>
<name>A9H0J6_GLUDA</name>
<evidence type="ECO:0000256" key="6">
    <source>
        <dbReference type="ARBA" id="ARBA00004752"/>
    </source>
</evidence>
<dbReference type="InterPro" id="IPR005905">
    <property type="entry name" value="D_ala_D_ala"/>
</dbReference>
<comment type="similarity">
    <text evidence="22">Belongs to the MurB family.</text>
</comment>
<dbReference type="KEGG" id="gdi:GDI3193"/>
<dbReference type="HAMAP" id="MF_00047">
    <property type="entry name" value="Dala_Dala_lig"/>
    <property type="match status" value="1"/>
</dbReference>
<evidence type="ECO:0000313" key="29">
    <source>
        <dbReference type="Proteomes" id="UP000001176"/>
    </source>
</evidence>
<keyword evidence="11 24" id="KW-0547">Nucleotide-binding</keyword>
<dbReference type="PANTHER" id="PTHR21071">
    <property type="entry name" value="UDP-N-ACETYLENOLPYRUVOYLGLUCOSAMINE REDUCTASE"/>
    <property type="match status" value="1"/>
</dbReference>
<dbReference type="SUPFAM" id="SSF56194">
    <property type="entry name" value="Uridine diphospho-N-Acetylenolpyruvylglucosamine reductase, MurB, C-terminal domain"/>
    <property type="match status" value="1"/>
</dbReference>
<feature type="domain" description="FAD-binding PCMH-type" evidence="27">
    <location>
        <begin position="40"/>
        <end position="204"/>
    </location>
</feature>
<dbReference type="Gene3D" id="3.30.1490.20">
    <property type="entry name" value="ATP-grasp fold, A domain"/>
    <property type="match status" value="1"/>
</dbReference>
<evidence type="ECO:0000256" key="24">
    <source>
        <dbReference type="PROSITE-ProRule" id="PRU00409"/>
    </source>
</evidence>
<evidence type="ECO:0000256" key="22">
    <source>
        <dbReference type="HAMAP-Rule" id="MF_00037"/>
    </source>
</evidence>
<evidence type="ECO:0000256" key="8">
    <source>
        <dbReference type="ARBA" id="ARBA00022598"/>
    </source>
</evidence>
<dbReference type="GO" id="GO:0071555">
    <property type="term" value="P:cell wall organization"/>
    <property type="evidence" value="ECO:0007669"/>
    <property type="project" value="UniProtKB-KW"/>
</dbReference>
<keyword evidence="13 24" id="KW-0067">ATP-binding</keyword>
<dbReference type="InterPro" id="IPR000291">
    <property type="entry name" value="D-Ala_lig_Van_CS"/>
</dbReference>
<protein>
    <recommendedName>
        <fullName evidence="22 23">Multifunctional fusion protein</fullName>
    </recommendedName>
    <domain>
        <recommendedName>
            <fullName evidence="23">D-alanine--D-alanine ligase</fullName>
            <ecNumber evidence="23">6.3.2.4</ecNumber>
        </recommendedName>
        <alternativeName>
            <fullName evidence="23">D-Ala-D-Ala ligase</fullName>
        </alternativeName>
        <alternativeName>
            <fullName evidence="23">D-alanylalanine synthetase</fullName>
        </alternativeName>
    </domain>
    <domain>
        <recommendedName>
            <fullName evidence="22">UDP-N-acetylenolpyruvoylglucosamine reductase</fullName>
            <ecNumber evidence="22">1.3.1.98</ecNumber>
        </recommendedName>
        <alternativeName>
            <fullName evidence="22">UDP-N-acetylmuramate dehydrogenase</fullName>
        </alternativeName>
    </domain>
</protein>
<dbReference type="InterPro" id="IPR003170">
    <property type="entry name" value="MurB"/>
</dbReference>
<evidence type="ECO:0000256" key="15">
    <source>
        <dbReference type="ARBA" id="ARBA00022960"/>
    </source>
</evidence>
<evidence type="ECO:0000256" key="1">
    <source>
        <dbReference type="ARBA" id="ARBA00001936"/>
    </source>
</evidence>
<feature type="domain" description="ATP-grasp" evidence="26">
    <location>
        <begin position="436"/>
        <end position="639"/>
    </location>
</feature>
<comment type="cofactor">
    <cofactor evidence="3 22">
        <name>FAD</name>
        <dbReference type="ChEBI" id="CHEBI:57692"/>
    </cofactor>
</comment>
<evidence type="ECO:0000256" key="13">
    <source>
        <dbReference type="ARBA" id="ARBA00022840"/>
    </source>
</evidence>
<keyword evidence="14 22" id="KW-0521">NADP</keyword>
<dbReference type="GO" id="GO:0005524">
    <property type="term" value="F:ATP binding"/>
    <property type="evidence" value="ECO:0007669"/>
    <property type="project" value="UniProtKB-UniRule"/>
</dbReference>
<dbReference type="GO" id="GO:0008360">
    <property type="term" value="P:regulation of cell shape"/>
    <property type="evidence" value="ECO:0007669"/>
    <property type="project" value="UniProtKB-KW"/>
</dbReference>
<keyword evidence="29" id="KW-1185">Reference proteome</keyword>
<gene>
    <name evidence="22 28" type="primary">murB</name>
    <name evidence="23" type="synonym">ddl</name>
    <name evidence="28" type="ordered locus">GDI3193</name>
</gene>
<evidence type="ECO:0000256" key="9">
    <source>
        <dbReference type="ARBA" id="ARBA00022618"/>
    </source>
</evidence>
<dbReference type="GO" id="GO:0009252">
    <property type="term" value="P:peptidoglycan biosynthetic process"/>
    <property type="evidence" value="ECO:0007669"/>
    <property type="project" value="UniProtKB-UniRule"/>
</dbReference>
<dbReference type="InterPro" id="IPR011095">
    <property type="entry name" value="Dala_Dala_lig_C"/>
</dbReference>
<dbReference type="PROSITE" id="PS50975">
    <property type="entry name" value="ATP_GRASP"/>
    <property type="match status" value="1"/>
</dbReference>
<evidence type="ECO:0000256" key="18">
    <source>
        <dbReference type="ARBA" id="ARBA00023306"/>
    </source>
</evidence>
<evidence type="ECO:0000256" key="3">
    <source>
        <dbReference type="ARBA" id="ARBA00001974"/>
    </source>
</evidence>
<keyword evidence="15 23" id="KW-0133">Cell shape</keyword>
<comment type="catalytic activity">
    <reaction evidence="21 22">
        <text>UDP-N-acetyl-alpha-D-muramate + NADP(+) = UDP-N-acetyl-3-O-(1-carboxyvinyl)-alpha-D-glucosamine + NADPH + H(+)</text>
        <dbReference type="Rhea" id="RHEA:12248"/>
        <dbReference type="ChEBI" id="CHEBI:15378"/>
        <dbReference type="ChEBI" id="CHEBI:57783"/>
        <dbReference type="ChEBI" id="CHEBI:58349"/>
        <dbReference type="ChEBI" id="CHEBI:68483"/>
        <dbReference type="ChEBI" id="CHEBI:70757"/>
        <dbReference type="EC" id="1.3.1.98"/>
    </reaction>
</comment>
<evidence type="ECO:0000256" key="12">
    <source>
        <dbReference type="ARBA" id="ARBA00022827"/>
    </source>
</evidence>
<evidence type="ECO:0000313" key="28">
    <source>
        <dbReference type="EMBL" id="CAP57136.1"/>
    </source>
</evidence>
<evidence type="ECO:0000256" key="11">
    <source>
        <dbReference type="ARBA" id="ARBA00022741"/>
    </source>
</evidence>
<dbReference type="InterPro" id="IPR013815">
    <property type="entry name" value="ATP_grasp_subdomain_1"/>
</dbReference>
<dbReference type="Gene3D" id="3.90.78.10">
    <property type="entry name" value="UDP-N-acetylenolpyruvoylglucosamine reductase, C-terminal domain"/>
    <property type="match status" value="1"/>
</dbReference>
<dbReference type="Pfam" id="PF01565">
    <property type="entry name" value="FAD_binding_4"/>
    <property type="match status" value="1"/>
</dbReference>
<keyword evidence="10 22" id="KW-0285">Flavoprotein</keyword>
<evidence type="ECO:0000256" key="23">
    <source>
        <dbReference type="HAMAP-Rule" id="MF_00047"/>
    </source>
</evidence>
<evidence type="ECO:0000256" key="21">
    <source>
        <dbReference type="ARBA" id="ARBA00048914"/>
    </source>
</evidence>
<organism evidence="28 29">
    <name type="scientific">Gluconacetobacter diazotrophicus (strain ATCC 49037 / DSM 5601 / CCUG 37298 / CIP 103539 / LMG 7603 / PAl5)</name>
    <dbReference type="NCBI Taxonomy" id="272568"/>
    <lineage>
        <taxon>Bacteria</taxon>
        <taxon>Pseudomonadati</taxon>
        <taxon>Pseudomonadota</taxon>
        <taxon>Alphaproteobacteria</taxon>
        <taxon>Acetobacterales</taxon>
        <taxon>Acetobacteraceae</taxon>
        <taxon>Gluconacetobacter</taxon>
    </lineage>
</organism>
<dbReference type="GO" id="GO:0046872">
    <property type="term" value="F:metal ion binding"/>
    <property type="evidence" value="ECO:0007669"/>
    <property type="project" value="InterPro"/>
</dbReference>
<dbReference type="GO" id="GO:0008762">
    <property type="term" value="F:UDP-N-acetylmuramate dehydrogenase activity"/>
    <property type="evidence" value="ECO:0007669"/>
    <property type="project" value="UniProtKB-UniRule"/>
</dbReference>
<comment type="subcellular location">
    <subcellularLocation>
        <location evidence="5 23">Cytoplasm</location>
    </subcellularLocation>
</comment>
<evidence type="ECO:0000256" key="17">
    <source>
        <dbReference type="ARBA" id="ARBA00023002"/>
    </source>
</evidence>
<dbReference type="InterPro" id="IPR016167">
    <property type="entry name" value="FAD-bd_PCMH_sub1"/>
</dbReference>
<keyword evidence="12 22" id="KW-0274">FAD</keyword>